<organism evidence="8 9">
    <name type="scientific">Moraxella oculi</name>
    <dbReference type="NCBI Taxonomy" id="2940516"/>
    <lineage>
        <taxon>Bacteria</taxon>
        <taxon>Pseudomonadati</taxon>
        <taxon>Pseudomonadota</taxon>
        <taxon>Gammaproteobacteria</taxon>
        <taxon>Moraxellales</taxon>
        <taxon>Moraxellaceae</taxon>
        <taxon>Moraxella</taxon>
    </lineage>
</organism>
<evidence type="ECO:0000256" key="3">
    <source>
        <dbReference type="ARBA" id="ARBA00022692"/>
    </source>
</evidence>
<dbReference type="Proteomes" id="UP001624684">
    <property type="component" value="Unassembled WGS sequence"/>
</dbReference>
<dbReference type="InterPro" id="IPR010432">
    <property type="entry name" value="RDD"/>
</dbReference>
<evidence type="ECO:0000256" key="1">
    <source>
        <dbReference type="ARBA" id="ARBA00004651"/>
    </source>
</evidence>
<gene>
    <name evidence="8" type="ORF">ACJHVH_06515</name>
</gene>
<reference evidence="8 9" key="1">
    <citation type="submission" date="2024-11" db="EMBL/GenBank/DDBJ databases">
        <title>First Report of Moraxella oculi in Brazil in an Infectious Bovine Keratoconjunctivitis Outbreak.</title>
        <authorList>
            <person name="Carvalho C.V."/>
            <person name="Domingues R."/>
            <person name="Coutinho C."/>
            <person name="Honorio N.T.B.S."/>
            <person name="Faza D.R.L.R."/>
            <person name="Carvalho W.A."/>
            <person name="Machado A.B.F."/>
            <person name="Martins M.F."/>
            <person name="Gaspar E.B."/>
        </authorList>
    </citation>
    <scope>NUCLEOTIDE SEQUENCE [LARGE SCALE GENOMIC DNA]</scope>
    <source>
        <strain evidence="8 9">2117LE</strain>
    </source>
</reference>
<feature type="transmembrane region" description="Helical" evidence="6">
    <location>
        <begin position="113"/>
        <end position="132"/>
    </location>
</feature>
<evidence type="ECO:0000256" key="4">
    <source>
        <dbReference type="ARBA" id="ARBA00022989"/>
    </source>
</evidence>
<proteinExistence type="predicted"/>
<keyword evidence="5 6" id="KW-0472">Membrane</keyword>
<protein>
    <submittedName>
        <fullName evidence="8">RDD family protein</fullName>
    </submittedName>
</protein>
<keyword evidence="9" id="KW-1185">Reference proteome</keyword>
<evidence type="ECO:0000256" key="2">
    <source>
        <dbReference type="ARBA" id="ARBA00022475"/>
    </source>
</evidence>
<evidence type="ECO:0000313" key="8">
    <source>
        <dbReference type="EMBL" id="MFL1732647.1"/>
    </source>
</evidence>
<feature type="transmembrane region" description="Helical" evidence="6">
    <location>
        <begin position="58"/>
        <end position="80"/>
    </location>
</feature>
<keyword evidence="2" id="KW-1003">Cell membrane</keyword>
<accession>A0ABW8U843</accession>
<dbReference type="Pfam" id="PF06271">
    <property type="entry name" value="RDD"/>
    <property type="match status" value="1"/>
</dbReference>
<dbReference type="RefSeq" id="WP_407069216.1">
    <property type="nucleotide sequence ID" value="NZ_JBJJXE010000009.1"/>
</dbReference>
<evidence type="ECO:0000313" key="9">
    <source>
        <dbReference type="Proteomes" id="UP001624684"/>
    </source>
</evidence>
<dbReference type="InterPro" id="IPR051791">
    <property type="entry name" value="Pra-immunoreactive"/>
</dbReference>
<keyword evidence="3 6" id="KW-0812">Transmembrane</keyword>
<name>A0ABW8U843_9GAMM</name>
<comment type="subcellular location">
    <subcellularLocation>
        <location evidence="1">Cell membrane</location>
        <topology evidence="1">Multi-pass membrane protein</topology>
    </subcellularLocation>
</comment>
<comment type="caution">
    <text evidence="8">The sequence shown here is derived from an EMBL/GenBank/DDBJ whole genome shotgun (WGS) entry which is preliminary data.</text>
</comment>
<feature type="transmembrane region" description="Helical" evidence="6">
    <location>
        <begin position="21"/>
        <end position="46"/>
    </location>
</feature>
<dbReference type="SUPFAM" id="SSF81665">
    <property type="entry name" value="Calcium ATPase, transmembrane domain M"/>
    <property type="match status" value="1"/>
</dbReference>
<evidence type="ECO:0000259" key="7">
    <source>
        <dbReference type="Pfam" id="PF06271"/>
    </source>
</evidence>
<dbReference type="PANTHER" id="PTHR36115:SF4">
    <property type="entry name" value="MEMBRANE PROTEIN"/>
    <property type="match status" value="1"/>
</dbReference>
<dbReference type="PANTHER" id="PTHR36115">
    <property type="entry name" value="PROLINE-RICH ANTIGEN HOMOLOG-RELATED"/>
    <property type="match status" value="1"/>
</dbReference>
<keyword evidence="4 6" id="KW-1133">Transmembrane helix</keyword>
<feature type="domain" description="RDD" evidence="7">
    <location>
        <begin position="18"/>
        <end position="145"/>
    </location>
</feature>
<dbReference type="InterPro" id="IPR023298">
    <property type="entry name" value="ATPase_P-typ_TM_dom_sf"/>
</dbReference>
<evidence type="ECO:0000256" key="5">
    <source>
        <dbReference type="ARBA" id="ARBA00023136"/>
    </source>
</evidence>
<dbReference type="EMBL" id="JBJJXE010000009">
    <property type="protein sequence ID" value="MFL1732647.1"/>
    <property type="molecule type" value="Genomic_DNA"/>
</dbReference>
<evidence type="ECO:0000256" key="6">
    <source>
        <dbReference type="SAM" id="Phobius"/>
    </source>
</evidence>
<sequence>MNIHDSNHPAHNAITYEYAGFWLRLVANIIDAILWVLISLPLLYLIYGDAYFSNPQPFAGGFDVILSTVLPAILSVVFWLKKDATPGKMLLGLKVLDANTGNRLTPAQAILRYFGYFVSAFVLFLGYIWVGIDKKKQGWHDKIAKTVVVRER</sequence>